<dbReference type="HAMAP" id="MF_03111">
    <property type="entry name" value="Coq4"/>
    <property type="match status" value="1"/>
</dbReference>
<dbReference type="PANTHER" id="PTHR12922:SF7">
    <property type="entry name" value="UBIQUINONE BIOSYNTHESIS PROTEIN COQ4 HOMOLOG, MITOCHONDRIAL"/>
    <property type="match status" value="1"/>
</dbReference>
<accession>A0A0H5QR84</accession>
<reference evidence="7" key="1">
    <citation type="submission" date="2015-04" db="EMBL/GenBank/DDBJ databases">
        <title>The genome sequence of the plant pathogenic Rhizarian Plasmodiophora brassicae reveals insights in its biotrophic life cycle and the origin of chitin synthesis.</title>
        <authorList>
            <person name="Schwelm A."/>
            <person name="Fogelqvist J."/>
            <person name="Knaust A."/>
            <person name="Julke S."/>
            <person name="Lilja T."/>
            <person name="Dhandapani V."/>
            <person name="Bonilla-Rosso G."/>
            <person name="Karlsson M."/>
            <person name="Shevchenko A."/>
            <person name="Choi S.R."/>
            <person name="Kim H.G."/>
            <person name="Park J.Y."/>
            <person name="Lim Y.P."/>
            <person name="Ludwig-Muller J."/>
            <person name="Dixelius C."/>
        </authorList>
    </citation>
    <scope>NUCLEOTIDE SEQUENCE</scope>
    <source>
        <tissue evidence="7">Potato root galls</tissue>
    </source>
</reference>
<proteinExistence type="inferred from homology"/>
<name>A0A0H5QR84_9EUKA</name>
<evidence type="ECO:0000256" key="3">
    <source>
        <dbReference type="ARBA" id="ARBA00023128"/>
    </source>
</evidence>
<keyword evidence="4" id="KW-0472">Membrane</keyword>
<organism evidence="7">
    <name type="scientific">Spongospora subterranea</name>
    <dbReference type="NCBI Taxonomy" id="70186"/>
    <lineage>
        <taxon>Eukaryota</taxon>
        <taxon>Sar</taxon>
        <taxon>Rhizaria</taxon>
        <taxon>Endomyxa</taxon>
        <taxon>Phytomyxea</taxon>
        <taxon>Plasmodiophorida</taxon>
        <taxon>Plasmodiophoridae</taxon>
        <taxon>Spongospora</taxon>
    </lineage>
</organism>
<keyword evidence="3" id="KW-0496">Mitochondrion</keyword>
<evidence type="ECO:0000256" key="4">
    <source>
        <dbReference type="ARBA" id="ARBA00023136"/>
    </source>
</evidence>
<evidence type="ECO:0000256" key="2">
    <source>
        <dbReference type="ARBA" id="ARBA00022792"/>
    </source>
</evidence>
<protein>
    <recommendedName>
        <fullName evidence="6">4-hydroxy-3-methoxy-5-polyprenylbenzoate decarboxylase</fullName>
    </recommendedName>
</protein>
<dbReference type="PANTHER" id="PTHR12922">
    <property type="entry name" value="UBIQUINONE BIOSYNTHESIS PROTEIN"/>
    <property type="match status" value="1"/>
</dbReference>
<keyword evidence="1" id="KW-0831">Ubiquinone biosynthesis</keyword>
<dbReference type="AlphaFoldDB" id="A0A0H5QR84"/>
<dbReference type="InterPro" id="IPR027540">
    <property type="entry name" value="Coq4_euk"/>
</dbReference>
<dbReference type="GO" id="GO:0005743">
    <property type="term" value="C:mitochondrial inner membrane"/>
    <property type="evidence" value="ECO:0007669"/>
    <property type="project" value="InterPro"/>
</dbReference>
<keyword evidence="5" id="KW-0456">Lyase</keyword>
<feature type="non-terminal residue" evidence="7">
    <location>
        <position position="1"/>
    </location>
</feature>
<evidence type="ECO:0000256" key="1">
    <source>
        <dbReference type="ARBA" id="ARBA00022688"/>
    </source>
</evidence>
<keyword evidence="2" id="KW-0999">Mitochondrion inner membrane</keyword>
<evidence type="ECO:0000313" key="7">
    <source>
        <dbReference type="EMBL" id="CRZ04553.1"/>
    </source>
</evidence>
<evidence type="ECO:0000256" key="5">
    <source>
        <dbReference type="ARBA" id="ARBA00023239"/>
    </source>
</evidence>
<dbReference type="Pfam" id="PF05019">
    <property type="entry name" value="Coq4"/>
    <property type="match status" value="1"/>
</dbReference>
<dbReference type="GO" id="GO:0006744">
    <property type="term" value="P:ubiquinone biosynthetic process"/>
    <property type="evidence" value="ECO:0007669"/>
    <property type="project" value="UniProtKB-KW"/>
</dbReference>
<dbReference type="InterPro" id="IPR007715">
    <property type="entry name" value="Coq4"/>
</dbReference>
<evidence type="ECO:0000256" key="6">
    <source>
        <dbReference type="ARBA" id="ARBA00081568"/>
    </source>
</evidence>
<dbReference type="EMBL" id="HACM01004111">
    <property type="protein sequence ID" value="CRZ04553.1"/>
    <property type="molecule type" value="Transcribed_RNA"/>
</dbReference>
<sequence>FLFRIPTSSVYHLSMPSDCSFHKLQQGIAAMAVRRSLPKGIPLTAGQKIFLTAGSALFGVLDTYRGDLIATLSETTTPSLLLRSLHARMNMSISGRRLMQERPTIDPTTLNLEELSGLPSNTFGYAYYKFMSSHGYSSEDRTPVRFITDPDHAFLIQRYRQTHDFLHCLSDLPPNLLGEISLKWFELLQLGLPMCAITGIGGSLRLSFSQKRDLVTKFIPWAVRCHRSSEFLLSVYFEEHLEKDLDCFRLELGFIKAPS</sequence>
<dbReference type="GO" id="GO:0016829">
    <property type="term" value="F:lyase activity"/>
    <property type="evidence" value="ECO:0007669"/>
    <property type="project" value="UniProtKB-KW"/>
</dbReference>